<evidence type="ECO:0000313" key="3">
    <source>
        <dbReference type="Proteomes" id="UP000545286"/>
    </source>
</evidence>
<feature type="compositionally biased region" description="Basic and acidic residues" evidence="1">
    <location>
        <begin position="133"/>
        <end position="159"/>
    </location>
</feature>
<accession>A0A7W4UQP3</accession>
<proteinExistence type="predicted"/>
<feature type="compositionally biased region" description="Basic and acidic residues" evidence="1">
    <location>
        <begin position="14"/>
        <end position="23"/>
    </location>
</feature>
<organism evidence="2 3">
    <name type="scientific">Pseudoclavibacter helvolus</name>
    <dbReference type="NCBI Taxonomy" id="255205"/>
    <lineage>
        <taxon>Bacteria</taxon>
        <taxon>Bacillati</taxon>
        <taxon>Actinomycetota</taxon>
        <taxon>Actinomycetes</taxon>
        <taxon>Micrococcales</taxon>
        <taxon>Microbacteriaceae</taxon>
        <taxon>Pseudoclavibacter</taxon>
    </lineage>
</organism>
<dbReference type="AlphaFoldDB" id="A0A7W4UQP3"/>
<feature type="region of interest" description="Disordered" evidence="1">
    <location>
        <begin position="1"/>
        <end position="63"/>
    </location>
</feature>
<gene>
    <name evidence="2" type="ORF">FHX72_003000</name>
</gene>
<comment type="caution">
    <text evidence="2">The sequence shown here is derived from an EMBL/GenBank/DDBJ whole genome shotgun (WGS) entry which is preliminary data.</text>
</comment>
<evidence type="ECO:0000313" key="2">
    <source>
        <dbReference type="EMBL" id="MBB2958854.1"/>
    </source>
</evidence>
<feature type="compositionally biased region" description="Basic and acidic residues" evidence="1">
    <location>
        <begin position="101"/>
        <end position="124"/>
    </location>
</feature>
<dbReference type="Proteomes" id="UP000545286">
    <property type="component" value="Unassembled WGS sequence"/>
</dbReference>
<evidence type="ECO:0000256" key="1">
    <source>
        <dbReference type="SAM" id="MobiDB-lite"/>
    </source>
</evidence>
<sequence>MPRRRGAVLGAASLRDERARNLDEEGDESASEREDERQREDRDDDPEDLRHRHEDRVRDGGGSVLLVALGRAKPLADEGEVHNYVARDHDAVVEDLALVDGLEHRREPERQDDHTSHLHHREQSEEPVVGLEGRGEPREVDPSPDKREHREAEADDRRASVALGDAMGEEVPGCAERCREREVVEQLERGRGAALLMGVAAEHPLQPMAEAARSWLKGF</sequence>
<feature type="region of interest" description="Disordered" evidence="1">
    <location>
        <begin position="100"/>
        <end position="159"/>
    </location>
</feature>
<feature type="compositionally biased region" description="Basic and acidic residues" evidence="1">
    <location>
        <begin position="30"/>
        <end position="41"/>
    </location>
</feature>
<feature type="compositionally biased region" description="Basic and acidic residues" evidence="1">
    <location>
        <begin position="48"/>
        <end position="59"/>
    </location>
</feature>
<dbReference type="EMBL" id="JACHWJ010000004">
    <property type="protein sequence ID" value="MBB2958854.1"/>
    <property type="molecule type" value="Genomic_DNA"/>
</dbReference>
<reference evidence="2 3" key="1">
    <citation type="submission" date="2020-08" db="EMBL/GenBank/DDBJ databases">
        <title>Sequencing the genomes of 1000 actinobacteria strains.</title>
        <authorList>
            <person name="Klenk H.-P."/>
        </authorList>
    </citation>
    <scope>NUCLEOTIDE SEQUENCE [LARGE SCALE GENOMIC DNA]</scope>
    <source>
        <strain evidence="2 3">DSM 20419</strain>
    </source>
</reference>
<keyword evidence="3" id="KW-1185">Reference proteome</keyword>
<name>A0A7W4UQP3_9MICO</name>
<protein>
    <submittedName>
        <fullName evidence="2">Uncharacterized protein</fullName>
    </submittedName>
</protein>